<organism evidence="1 2">
    <name type="scientific">Thiobacillus denitrificans (strain ATCC 25259 / T1)</name>
    <dbReference type="NCBI Taxonomy" id="292415"/>
    <lineage>
        <taxon>Bacteria</taxon>
        <taxon>Pseudomonadati</taxon>
        <taxon>Pseudomonadota</taxon>
        <taxon>Betaproteobacteria</taxon>
        <taxon>Nitrosomonadales</taxon>
        <taxon>Thiobacillaceae</taxon>
        <taxon>Thiobacillus</taxon>
    </lineage>
</organism>
<evidence type="ECO:0000313" key="1">
    <source>
        <dbReference type="EMBL" id="AAZ96883.1"/>
    </source>
</evidence>
<gene>
    <name evidence="1" type="ordered locus">Tbd_0930</name>
</gene>
<dbReference type="InterPro" id="IPR010751">
    <property type="entry name" value="TrfA"/>
</dbReference>
<dbReference type="Proteomes" id="UP000008291">
    <property type="component" value="Chromosome"/>
</dbReference>
<dbReference type="Pfam" id="PF07042">
    <property type="entry name" value="TrfA"/>
    <property type="match status" value="1"/>
</dbReference>
<reference evidence="1 2" key="1">
    <citation type="journal article" date="2006" name="J. Bacteriol.">
        <title>The genome sequence of the obligately chemolithoautotrophic, facultatively anaerobic bacterium Thiobacillus denitrificans.</title>
        <authorList>
            <person name="Beller H.R."/>
            <person name="Chain P.S."/>
            <person name="Letain T.E."/>
            <person name="Chakicherla A."/>
            <person name="Larimer F.W."/>
            <person name="Richardson P.M."/>
            <person name="Coleman M.A."/>
            <person name="Wood A.P."/>
            <person name="Kelly D.P."/>
        </authorList>
    </citation>
    <scope>NUCLEOTIDE SEQUENCE [LARGE SCALE GENOMIC DNA]</scope>
    <source>
        <strain evidence="1 2">ATCC 25259</strain>
    </source>
</reference>
<dbReference type="STRING" id="292415.Tbd_0930"/>
<protein>
    <recommendedName>
        <fullName evidence="3">TrfA protein</fullName>
    </recommendedName>
</protein>
<keyword evidence="2" id="KW-1185">Reference proteome</keyword>
<sequence length="325" mass="36124">MPGLPAADSPCDFVSVVKRLEELARKRGRLAGAPPGNNVAQLPIWPEPTRGVPNVALRSALFGAIAKGKRRYVEREQLAALGDIQILYTGQRLDQGDLDAYQSVLHAARHQAMGEQCRVTSYALLKLMGKTDSGKNRATLHNRLTRLRANAVEIKHGRYNYIGGLINEAFRCEKTQEWVIVLTPKLRVLFAADEFTHIEWAVRHALDGQPLAQWLHGFYASHAKPYPMKIETLHRLCGSETADLWKFAQTLRKALNAVTEASAVHGERFNYTVRGDVVHIEKIAKGTQRRHLAKKAAGSWKACAPTPLQQLGDTVLAGRRYRSGG</sequence>
<dbReference type="KEGG" id="tbd:Tbd_0930"/>
<dbReference type="HOGENOM" id="CLU_062408_0_0_4"/>
<name>Q3SEY9_THIDA</name>
<evidence type="ECO:0000313" key="2">
    <source>
        <dbReference type="Proteomes" id="UP000008291"/>
    </source>
</evidence>
<dbReference type="eggNOG" id="COG3464">
    <property type="taxonomic scope" value="Bacteria"/>
</dbReference>
<dbReference type="RefSeq" id="WP_011311442.1">
    <property type="nucleotide sequence ID" value="NC_007404.1"/>
</dbReference>
<dbReference type="AlphaFoldDB" id="Q3SEY9"/>
<dbReference type="OrthoDB" id="8481003at2"/>
<dbReference type="EMBL" id="CP000116">
    <property type="protein sequence ID" value="AAZ96883.1"/>
    <property type="molecule type" value="Genomic_DNA"/>
</dbReference>
<accession>Q3SEY9</accession>
<proteinExistence type="predicted"/>
<evidence type="ECO:0008006" key="3">
    <source>
        <dbReference type="Google" id="ProtNLM"/>
    </source>
</evidence>